<reference evidence="1 2" key="1">
    <citation type="submission" date="2024-06" db="EMBL/GenBank/DDBJ databases">
        <title>A chromosome-level genome assembly of beet webworm, Loxostege sticticalis.</title>
        <authorList>
            <person name="Zhang Y."/>
        </authorList>
    </citation>
    <scope>NUCLEOTIDE SEQUENCE [LARGE SCALE GENOMIC DNA]</scope>
    <source>
        <strain evidence="1">AQ028</strain>
        <tissue evidence="1">Male pupae</tissue>
    </source>
</reference>
<protein>
    <recommendedName>
        <fullName evidence="3">Reverse transcriptase domain-containing protein</fullName>
    </recommendedName>
</protein>
<accession>A0ABD0T1E5</accession>
<gene>
    <name evidence="1" type="ORF">ABMA28_001359</name>
</gene>
<dbReference type="AlphaFoldDB" id="A0ABD0T1E5"/>
<dbReference type="EMBL" id="JBEDNZ010000011">
    <property type="protein sequence ID" value="KAL0831829.1"/>
    <property type="molecule type" value="Genomic_DNA"/>
</dbReference>
<dbReference type="SUPFAM" id="SSF56219">
    <property type="entry name" value="DNase I-like"/>
    <property type="match status" value="1"/>
</dbReference>
<dbReference type="PANTHER" id="PTHR33332">
    <property type="entry name" value="REVERSE TRANSCRIPTASE DOMAIN-CONTAINING PROTEIN"/>
    <property type="match status" value="1"/>
</dbReference>
<dbReference type="InterPro" id="IPR036691">
    <property type="entry name" value="Endo/exonu/phosph_ase_sf"/>
</dbReference>
<proteinExistence type="predicted"/>
<sequence>MNNNLNIISEVDQIKIANAISCDIDDVLDTLQIKEKDLIIVTQNIRSAYFNFNDFLISLAQLNFDPDIIILSECWLCEYKPTPIIPNYKSYSSSRYFNRSDGVIVYIRDRHDAKVNEIQLLDASSIQIQINKNTIIAIYRSPSISNIDRFLDSLNKHLETLGSQTQIVIAGDININILPREDEPRSTLADAIAKSDTVSPITDLSTFSQPSSFVLFDTDEEEVHTTLMNLKTNSAPGWDNVPTSLDNKNKCLAVFLDLKKAFDTVSLPILEQKLELAGVRGTPLELFKSYLNGRTQRIFSYADDTAVVFTGDSWSCVKSHAEQALTKIAKWLNANLLTLNTSKTNFMCFSIYDRYQPDTPFEIKIHQCDRASNLICKCPAISKCESDSRTKGPVPFSLKKEKNMFVYFSSTYLFRNIHIYMMVCYAAHTIRRREEDNIVSTVE</sequence>
<organism evidence="1 2">
    <name type="scientific">Loxostege sticticalis</name>
    <name type="common">Beet webworm moth</name>
    <dbReference type="NCBI Taxonomy" id="481309"/>
    <lineage>
        <taxon>Eukaryota</taxon>
        <taxon>Metazoa</taxon>
        <taxon>Ecdysozoa</taxon>
        <taxon>Arthropoda</taxon>
        <taxon>Hexapoda</taxon>
        <taxon>Insecta</taxon>
        <taxon>Pterygota</taxon>
        <taxon>Neoptera</taxon>
        <taxon>Endopterygota</taxon>
        <taxon>Lepidoptera</taxon>
        <taxon>Glossata</taxon>
        <taxon>Ditrysia</taxon>
        <taxon>Pyraloidea</taxon>
        <taxon>Crambidae</taxon>
        <taxon>Pyraustinae</taxon>
        <taxon>Loxostege</taxon>
    </lineage>
</organism>
<evidence type="ECO:0000313" key="2">
    <source>
        <dbReference type="Proteomes" id="UP001549921"/>
    </source>
</evidence>
<dbReference type="Proteomes" id="UP001549921">
    <property type="component" value="Unassembled WGS sequence"/>
</dbReference>
<dbReference type="Gene3D" id="3.60.10.10">
    <property type="entry name" value="Endonuclease/exonuclease/phosphatase"/>
    <property type="match status" value="1"/>
</dbReference>
<comment type="caution">
    <text evidence="1">The sequence shown here is derived from an EMBL/GenBank/DDBJ whole genome shotgun (WGS) entry which is preliminary data.</text>
</comment>
<evidence type="ECO:0008006" key="3">
    <source>
        <dbReference type="Google" id="ProtNLM"/>
    </source>
</evidence>
<evidence type="ECO:0000313" key="1">
    <source>
        <dbReference type="EMBL" id="KAL0831829.1"/>
    </source>
</evidence>
<name>A0ABD0T1E5_LOXSC</name>